<comment type="caution">
    <text evidence="1">The sequence shown here is derived from an EMBL/GenBank/DDBJ whole genome shotgun (WGS) entry which is preliminary data.</text>
</comment>
<evidence type="ECO:0000313" key="2">
    <source>
        <dbReference type="Proteomes" id="UP000176864"/>
    </source>
</evidence>
<dbReference type="Proteomes" id="UP000176864">
    <property type="component" value="Unassembled WGS sequence"/>
</dbReference>
<dbReference type="SUPFAM" id="SSF55486">
    <property type="entry name" value="Metalloproteases ('zincins'), catalytic domain"/>
    <property type="match status" value="1"/>
</dbReference>
<reference evidence="1 2" key="1">
    <citation type="journal article" date="2016" name="Nat. Commun.">
        <title>Thousands of microbial genomes shed light on interconnected biogeochemical processes in an aquifer system.</title>
        <authorList>
            <person name="Anantharaman K."/>
            <person name="Brown C.T."/>
            <person name="Hug L.A."/>
            <person name="Sharon I."/>
            <person name="Castelle C.J."/>
            <person name="Probst A.J."/>
            <person name="Thomas B.C."/>
            <person name="Singh A."/>
            <person name="Wilkins M.J."/>
            <person name="Karaoz U."/>
            <person name="Brodie E.L."/>
            <person name="Williams K.H."/>
            <person name="Hubbard S.S."/>
            <person name="Banfield J.F."/>
        </authorList>
    </citation>
    <scope>NUCLEOTIDE SEQUENCE [LARGE SCALE GENOMIC DNA]</scope>
</reference>
<proteinExistence type="predicted"/>
<protein>
    <submittedName>
        <fullName evidence="1">Uncharacterized protein</fullName>
    </submittedName>
</protein>
<sequence>MKLFRSRASVLIALSAVLIAAAAGIKIYKSAAPRVPFALRPSPVHVYHSPALSLERIALKVFYAVPQDRAAQIYPGWHDLLPAMLDEAAKFHEVQFHGQSVFSYKIFPEPFILKQPAIFYDTENTNKGNPEALLRITAEIENRAVDFLKKDRGDFTAIAVIYEGVGASGTTGSMILSRAFLSDPQYADFASTLFYHEFGHTMGLPDQYDLETNQPFSADIMGGGRRRPLKYNYLDAALLAEMNAAAQ</sequence>
<dbReference type="EMBL" id="MFEK01000016">
    <property type="protein sequence ID" value="OGE77727.1"/>
    <property type="molecule type" value="Genomic_DNA"/>
</dbReference>
<organism evidence="1 2">
    <name type="scientific">Candidatus Doudnabacteria bacterium RIFCSPHIGHO2_01_FULL_46_14</name>
    <dbReference type="NCBI Taxonomy" id="1817824"/>
    <lineage>
        <taxon>Bacteria</taxon>
        <taxon>Candidatus Doudnaibacteriota</taxon>
    </lineage>
</organism>
<evidence type="ECO:0000313" key="1">
    <source>
        <dbReference type="EMBL" id="OGE77727.1"/>
    </source>
</evidence>
<gene>
    <name evidence="1" type="ORF">A2751_01565</name>
</gene>
<dbReference type="STRING" id="1817824.A2751_01565"/>
<dbReference type="AlphaFoldDB" id="A0A1F5NJ59"/>
<accession>A0A1F5NJ59</accession>
<name>A0A1F5NJ59_9BACT</name>